<dbReference type="HOGENOM" id="CLU_006741_0_0_1"/>
<feature type="compositionally biased region" description="Basic and acidic residues" evidence="5">
    <location>
        <begin position="697"/>
        <end position="715"/>
    </location>
</feature>
<evidence type="ECO:0000256" key="2">
    <source>
        <dbReference type="ARBA" id="ARBA00022574"/>
    </source>
</evidence>
<feature type="region of interest" description="Disordered" evidence="5">
    <location>
        <begin position="697"/>
        <end position="722"/>
    </location>
</feature>
<keyword evidence="6" id="KW-0472">Membrane</keyword>
<gene>
    <name evidence="7" type="ORF">NEMVEDRAFT_v1g209661</name>
</gene>
<dbReference type="Pfam" id="PF00400">
    <property type="entry name" value="WD40"/>
    <property type="match status" value="4"/>
</dbReference>
<keyword evidence="3" id="KW-0677">Repeat</keyword>
<reference evidence="7 8" key="1">
    <citation type="journal article" date="2007" name="Science">
        <title>Sea anemone genome reveals ancestral eumetazoan gene repertoire and genomic organization.</title>
        <authorList>
            <person name="Putnam N.H."/>
            <person name="Srivastava M."/>
            <person name="Hellsten U."/>
            <person name="Dirks B."/>
            <person name="Chapman J."/>
            <person name="Salamov A."/>
            <person name="Terry A."/>
            <person name="Shapiro H."/>
            <person name="Lindquist E."/>
            <person name="Kapitonov V.V."/>
            <person name="Jurka J."/>
            <person name="Genikhovich G."/>
            <person name="Grigoriev I.V."/>
            <person name="Lucas S.M."/>
            <person name="Steele R.E."/>
            <person name="Finnerty J.R."/>
            <person name="Technau U."/>
            <person name="Martindale M.Q."/>
            <person name="Rokhsar D.S."/>
        </authorList>
    </citation>
    <scope>NUCLEOTIDE SEQUENCE [LARGE SCALE GENOMIC DNA]</scope>
    <source>
        <strain evidence="8">CH2 X CH6</strain>
    </source>
</reference>
<name>A7SBD6_NEMVE</name>
<dbReference type="InterPro" id="IPR019775">
    <property type="entry name" value="WD40_repeat_CS"/>
</dbReference>
<dbReference type="PROSITE" id="PS50294">
    <property type="entry name" value="WD_REPEATS_REGION"/>
    <property type="match status" value="1"/>
</dbReference>
<dbReference type="PhylomeDB" id="A7SBD6"/>
<dbReference type="Proteomes" id="UP000001593">
    <property type="component" value="Unassembled WGS sequence"/>
</dbReference>
<feature type="repeat" description="WD" evidence="4">
    <location>
        <begin position="389"/>
        <end position="430"/>
    </location>
</feature>
<feature type="repeat" description="WD" evidence="4">
    <location>
        <begin position="748"/>
        <end position="779"/>
    </location>
</feature>
<dbReference type="eggNOG" id="KOG0642">
    <property type="taxonomic scope" value="Eukaryota"/>
</dbReference>
<feature type="transmembrane region" description="Helical" evidence="6">
    <location>
        <begin position="292"/>
        <end position="313"/>
    </location>
</feature>
<dbReference type="InParanoid" id="A7SBD6"/>
<evidence type="ECO:0000256" key="1">
    <source>
        <dbReference type="ARBA" id="ARBA00014901"/>
    </source>
</evidence>
<proteinExistence type="predicted"/>
<dbReference type="PROSITE" id="PS50082">
    <property type="entry name" value="WD_REPEATS_2"/>
    <property type="match status" value="4"/>
</dbReference>
<feature type="region of interest" description="Disordered" evidence="5">
    <location>
        <begin position="935"/>
        <end position="983"/>
    </location>
</feature>
<evidence type="ECO:0000313" key="7">
    <source>
        <dbReference type="EMBL" id="EDO38985.1"/>
    </source>
</evidence>
<evidence type="ECO:0000313" key="8">
    <source>
        <dbReference type="Proteomes" id="UP000001593"/>
    </source>
</evidence>
<keyword evidence="6" id="KW-0812">Transmembrane</keyword>
<feature type="repeat" description="WD" evidence="4">
    <location>
        <begin position="476"/>
        <end position="511"/>
    </location>
</feature>
<dbReference type="InterPro" id="IPR051242">
    <property type="entry name" value="WD-EF-hand_domain"/>
</dbReference>
<protein>
    <recommendedName>
        <fullName evidence="1">WD repeat-containing protein on Y chromosome</fullName>
    </recommendedName>
</protein>
<dbReference type="EMBL" id="DS469615">
    <property type="protein sequence ID" value="EDO38985.1"/>
    <property type="molecule type" value="Genomic_DNA"/>
</dbReference>
<dbReference type="Gene3D" id="2.130.10.10">
    <property type="entry name" value="YVTN repeat-like/Quinoprotein amine dehydrogenase"/>
    <property type="match status" value="3"/>
</dbReference>
<dbReference type="SUPFAM" id="SSF50978">
    <property type="entry name" value="WD40 repeat-like"/>
    <property type="match status" value="2"/>
</dbReference>
<dbReference type="SMART" id="SM00320">
    <property type="entry name" value="WD40"/>
    <property type="match status" value="6"/>
</dbReference>
<feature type="compositionally biased region" description="Basic and acidic residues" evidence="5">
    <location>
        <begin position="974"/>
        <end position="983"/>
    </location>
</feature>
<dbReference type="InterPro" id="IPR036322">
    <property type="entry name" value="WD40_repeat_dom_sf"/>
</dbReference>
<evidence type="ECO:0000256" key="5">
    <source>
        <dbReference type="SAM" id="MobiDB-lite"/>
    </source>
</evidence>
<dbReference type="InterPro" id="IPR001680">
    <property type="entry name" value="WD40_rpt"/>
</dbReference>
<feature type="transmembrane region" description="Helical" evidence="6">
    <location>
        <begin position="333"/>
        <end position="355"/>
    </location>
</feature>
<keyword evidence="8" id="KW-1185">Reference proteome</keyword>
<dbReference type="PANTHER" id="PTHR44324">
    <property type="entry name" value="WD40 REPEAT DOMAIN 95"/>
    <property type="match status" value="1"/>
</dbReference>
<evidence type="ECO:0000256" key="4">
    <source>
        <dbReference type="PROSITE-ProRule" id="PRU00221"/>
    </source>
</evidence>
<dbReference type="OMA" id="WIRFWSL"/>
<dbReference type="InterPro" id="IPR015943">
    <property type="entry name" value="WD40/YVTN_repeat-like_dom_sf"/>
</dbReference>
<dbReference type="AlphaFoldDB" id="A7SBD6"/>
<dbReference type="PANTHER" id="PTHR44324:SF6">
    <property type="entry name" value="EF-HAND CALCIUM BINDING DOMAIN 8"/>
    <property type="match status" value="1"/>
</dbReference>
<feature type="repeat" description="WD" evidence="4">
    <location>
        <begin position="655"/>
        <end position="689"/>
    </location>
</feature>
<dbReference type="PROSITE" id="PS00678">
    <property type="entry name" value="WD_REPEATS_1"/>
    <property type="match status" value="2"/>
</dbReference>
<accession>A7SBD6</accession>
<keyword evidence="6" id="KW-1133">Transmembrane helix</keyword>
<evidence type="ECO:0000256" key="6">
    <source>
        <dbReference type="SAM" id="Phobius"/>
    </source>
</evidence>
<sequence>MSQGLHNDWVRKVKYYPTLQCFISCATSSENSMYLGDVDRKKTCSMFRTRKGITSFDYCKEWNVIGKNMLHTYMYMLKHVKVTGGLDHYVRLWNPYVTSKSTSTLVVPFMINAITIISASMDKVKQMRVLIRAIGPTIDHCDTLFMISALTIISTAVDKLSVLEGKNDEPSEECEIMSHTKPLCAALYNDLFDQAPYLVSFSDNLPFPYATPFILSGNLPYLYVTPIILSGNLPYLYVTPIILSSYLPFLYVTLIILSGNLPYLYVTLIILSGNLPYLYVTLIILSGNLPYLYITLIILSGNLPYLYVTPIILLGNLPFPYVTPTIISGNLPYLYVTPIILSGNLPYLYVILIILSGNLPYLKVVSACHESVVCVWSLETGEKIIQFSNAHDDSEITAMSFDPSKRRLVTGARDGSVKIWNFNNGACLRVLHQVDDEEITGILCHKQHIITVGWSKNVIFHRNCRDDEEDVPRVWRAFHADDILSIALYHPSLVATSSYDGCVKIWNADTGHMSCLLNTNKYHSNTAGNNGRISTSGILIDSYEILSACVASSRLSQGHRPSSRSASRSGNRRSSLFRDPTLIAMSRPNSRLITPILPDIEVRESDHDSVVENVLFLQKRESHRQTATLVTSGSGGWVRLWTLFGGELLGQFMAAQSGKESVTALTTDSDNTMLVTADTLGYVRVWDISCYYIKESEKPPPKENPEERSDEDKHRQSAARRRANLRRDNLPLKIGNVSCVPPPLLCKFRAHLMCVVSLDFVSGKNLIVTASTDCSARLWTSAGRYVGTFGQKVLWDIERAIKDVLITGRAKLPHDILRNASPDTLKSLGTSGTYKWRRIAKQILNIANIGRHLTTKMADTSFDQQALEPSIKESMRNVLGKYYQPKTRHRLLPPIQRPRFNHNQVVVYSSLPYKDLETVDDANLSFVLGHPGEKSSLYSLRDGTESRGRTMKMGAPPSTTPKSQGPRTPASRGSDSRKGRTHV</sequence>
<organism evidence="7 8">
    <name type="scientific">Nematostella vectensis</name>
    <name type="common">Starlet sea anemone</name>
    <dbReference type="NCBI Taxonomy" id="45351"/>
    <lineage>
        <taxon>Eukaryota</taxon>
        <taxon>Metazoa</taxon>
        <taxon>Cnidaria</taxon>
        <taxon>Anthozoa</taxon>
        <taxon>Hexacorallia</taxon>
        <taxon>Actiniaria</taxon>
        <taxon>Edwardsiidae</taxon>
        <taxon>Nematostella</taxon>
    </lineage>
</organism>
<keyword evidence="2 4" id="KW-0853">WD repeat</keyword>
<feature type="transmembrane region" description="Helical" evidence="6">
    <location>
        <begin position="235"/>
        <end position="257"/>
    </location>
</feature>
<evidence type="ECO:0000256" key="3">
    <source>
        <dbReference type="ARBA" id="ARBA00022737"/>
    </source>
</evidence>
<feature type="transmembrane region" description="Helical" evidence="6">
    <location>
        <begin position="263"/>
        <end position="285"/>
    </location>
</feature>
<dbReference type="STRING" id="45351.A7SBD6"/>